<keyword evidence="3" id="KW-1185">Reference proteome</keyword>
<evidence type="ECO:0000256" key="1">
    <source>
        <dbReference type="SAM" id="MobiDB-lite"/>
    </source>
</evidence>
<sequence length="207" mass="22973">MRESTPAKPNHDYSLGRGGARHSPIWRSCRRDIECFSVFTCADIDLKWLPPCELKWTASKFCRPKGGTETDDVTGLRNSRSRNSGAGARDGETSHPKEKRINKDKLLKGARMLDVPREDMKIIVHPPAGLRVSEVTRAEVSRALTAAAQIPVIELRKDVVCINAQQDIMVVSTSKRENVGRYAAVEQIDVRGTAHEVSTYEAAPHAQ</sequence>
<organism evidence="2 3">
    <name type="scientific">Haemaphysalis longicornis</name>
    <name type="common">Bush tick</name>
    <dbReference type="NCBI Taxonomy" id="44386"/>
    <lineage>
        <taxon>Eukaryota</taxon>
        <taxon>Metazoa</taxon>
        <taxon>Ecdysozoa</taxon>
        <taxon>Arthropoda</taxon>
        <taxon>Chelicerata</taxon>
        <taxon>Arachnida</taxon>
        <taxon>Acari</taxon>
        <taxon>Parasitiformes</taxon>
        <taxon>Ixodida</taxon>
        <taxon>Ixodoidea</taxon>
        <taxon>Ixodidae</taxon>
        <taxon>Haemaphysalinae</taxon>
        <taxon>Haemaphysalis</taxon>
    </lineage>
</organism>
<dbReference type="Proteomes" id="UP000821853">
    <property type="component" value="Chromosome 9"/>
</dbReference>
<name>A0A9J6H3S8_HAELO</name>
<gene>
    <name evidence="2" type="ORF">HPB48_013572</name>
</gene>
<feature type="region of interest" description="Disordered" evidence="1">
    <location>
        <begin position="66"/>
        <end position="99"/>
    </location>
</feature>
<evidence type="ECO:0000313" key="3">
    <source>
        <dbReference type="Proteomes" id="UP000821853"/>
    </source>
</evidence>
<reference evidence="2 3" key="1">
    <citation type="journal article" date="2020" name="Cell">
        <title>Large-Scale Comparative Analyses of Tick Genomes Elucidate Their Genetic Diversity and Vector Capacities.</title>
        <authorList>
            <consortium name="Tick Genome and Microbiome Consortium (TIGMIC)"/>
            <person name="Jia N."/>
            <person name="Wang J."/>
            <person name="Shi W."/>
            <person name="Du L."/>
            <person name="Sun Y."/>
            <person name="Zhan W."/>
            <person name="Jiang J.F."/>
            <person name="Wang Q."/>
            <person name="Zhang B."/>
            <person name="Ji P."/>
            <person name="Bell-Sakyi L."/>
            <person name="Cui X.M."/>
            <person name="Yuan T.T."/>
            <person name="Jiang B.G."/>
            <person name="Yang W.F."/>
            <person name="Lam T.T."/>
            <person name="Chang Q.C."/>
            <person name="Ding S.J."/>
            <person name="Wang X.J."/>
            <person name="Zhu J.G."/>
            <person name="Ruan X.D."/>
            <person name="Zhao L."/>
            <person name="Wei J.T."/>
            <person name="Ye R.Z."/>
            <person name="Que T.C."/>
            <person name="Du C.H."/>
            <person name="Zhou Y.H."/>
            <person name="Cheng J.X."/>
            <person name="Dai P.F."/>
            <person name="Guo W.B."/>
            <person name="Han X.H."/>
            <person name="Huang E.J."/>
            <person name="Li L.F."/>
            <person name="Wei W."/>
            <person name="Gao Y.C."/>
            <person name="Liu J.Z."/>
            <person name="Shao H.Z."/>
            <person name="Wang X."/>
            <person name="Wang C.C."/>
            <person name="Yang T.C."/>
            <person name="Huo Q.B."/>
            <person name="Li W."/>
            <person name="Chen H.Y."/>
            <person name="Chen S.E."/>
            <person name="Zhou L.G."/>
            <person name="Ni X.B."/>
            <person name="Tian J.H."/>
            <person name="Sheng Y."/>
            <person name="Liu T."/>
            <person name="Pan Y.S."/>
            <person name="Xia L.Y."/>
            <person name="Li J."/>
            <person name="Zhao F."/>
            <person name="Cao W.C."/>
        </authorList>
    </citation>
    <scope>NUCLEOTIDE SEQUENCE [LARGE SCALE GENOMIC DNA]</scope>
    <source>
        <strain evidence="2">HaeL-2018</strain>
    </source>
</reference>
<dbReference type="EMBL" id="JABSTR010000011">
    <property type="protein sequence ID" value="KAH9381955.1"/>
    <property type="molecule type" value="Genomic_DNA"/>
</dbReference>
<dbReference type="AlphaFoldDB" id="A0A9J6H3S8"/>
<accession>A0A9J6H3S8</accession>
<feature type="region of interest" description="Disordered" evidence="1">
    <location>
        <begin position="1"/>
        <end position="21"/>
    </location>
</feature>
<evidence type="ECO:0000313" key="2">
    <source>
        <dbReference type="EMBL" id="KAH9381955.1"/>
    </source>
</evidence>
<protein>
    <submittedName>
        <fullName evidence="2">Uncharacterized protein</fullName>
    </submittedName>
</protein>
<dbReference type="VEuPathDB" id="VectorBase:HLOH_060147"/>
<comment type="caution">
    <text evidence="2">The sequence shown here is derived from an EMBL/GenBank/DDBJ whole genome shotgun (WGS) entry which is preliminary data.</text>
</comment>
<feature type="compositionally biased region" description="Basic and acidic residues" evidence="1">
    <location>
        <begin position="89"/>
        <end position="99"/>
    </location>
</feature>
<feature type="compositionally biased region" description="Basic and acidic residues" evidence="1">
    <location>
        <begin position="1"/>
        <end position="11"/>
    </location>
</feature>
<proteinExistence type="predicted"/>